<proteinExistence type="predicted"/>
<accession>A0A9Q3U9K8</accession>
<evidence type="ECO:0000313" key="2">
    <source>
        <dbReference type="EMBL" id="MCC3803797.1"/>
    </source>
</evidence>
<keyword evidence="1" id="KW-0812">Transmembrane</keyword>
<dbReference type="RefSeq" id="WP_228085472.1">
    <property type="nucleotide sequence ID" value="NZ_JACVHL010000002.1"/>
</dbReference>
<feature type="transmembrane region" description="Helical" evidence="1">
    <location>
        <begin position="20"/>
        <end position="40"/>
    </location>
</feature>
<comment type="caution">
    <text evidence="2">The sequence shown here is derived from an EMBL/GenBank/DDBJ whole genome shotgun (WGS) entry which is preliminary data.</text>
</comment>
<feature type="transmembrane region" description="Helical" evidence="1">
    <location>
        <begin position="192"/>
        <end position="209"/>
    </location>
</feature>
<gene>
    <name evidence="2" type="ORF">IB292_01985</name>
</gene>
<evidence type="ECO:0000256" key="1">
    <source>
        <dbReference type="SAM" id="Phobius"/>
    </source>
</evidence>
<protein>
    <submittedName>
        <fullName evidence="2">DUF4400 domain-containing protein</fullName>
    </submittedName>
</protein>
<reference evidence="2" key="1">
    <citation type="submission" date="2020-09" db="EMBL/GenBank/DDBJ databases">
        <title>Genome sequence of Vibrio parahaemolyticus isolates.</title>
        <authorList>
            <person name="Hammerl J.A."/>
            <person name="Strauch E."/>
        </authorList>
    </citation>
    <scope>NUCLEOTIDE SEQUENCE</scope>
    <source>
        <strain evidence="2">17-VB00146</strain>
    </source>
</reference>
<sequence>MAVSIESESKEYTLKHRAMIALAIAAFGWVIFMMDVQSYIAQVNLEVEKTREVIGSENTNVVIQRAKFLFELASQYVPERTIDSNSKVEDFISRTDEASWLNRTLDSLGEKTLLMLYQIFFRLSLLQYWGITIFPFVVAVIMEGYWLRKIKMYEFEQASAVKQQIWLRSFFFLGFMLNLYMLLPFSTGFGQFYPPIVLIIMAFIAKNTITHVTKTL</sequence>
<evidence type="ECO:0000313" key="3">
    <source>
        <dbReference type="Proteomes" id="UP000726777"/>
    </source>
</evidence>
<feature type="transmembrane region" description="Helical" evidence="1">
    <location>
        <begin position="125"/>
        <end position="145"/>
    </location>
</feature>
<keyword evidence="1" id="KW-1133">Transmembrane helix</keyword>
<organism evidence="2 3">
    <name type="scientific">Vibrio parahaemolyticus</name>
    <dbReference type="NCBI Taxonomy" id="670"/>
    <lineage>
        <taxon>Bacteria</taxon>
        <taxon>Pseudomonadati</taxon>
        <taxon>Pseudomonadota</taxon>
        <taxon>Gammaproteobacteria</taxon>
        <taxon>Vibrionales</taxon>
        <taxon>Vibrionaceae</taxon>
        <taxon>Vibrio</taxon>
    </lineage>
</organism>
<dbReference type="InterPro" id="IPR022266">
    <property type="entry name" value="DtrJ-like"/>
</dbReference>
<dbReference type="Proteomes" id="UP000726777">
    <property type="component" value="Unassembled WGS sequence"/>
</dbReference>
<dbReference type="EMBL" id="JACVHL010000002">
    <property type="protein sequence ID" value="MCC3803797.1"/>
    <property type="molecule type" value="Genomic_DNA"/>
</dbReference>
<dbReference type="AlphaFoldDB" id="A0A9Q3U9K8"/>
<keyword evidence="1" id="KW-0472">Membrane</keyword>
<dbReference type="Pfam" id="PF14348">
    <property type="entry name" value="DtrJ-like"/>
    <property type="match status" value="1"/>
</dbReference>
<name>A0A9Q3U9K8_VIBPH</name>
<feature type="transmembrane region" description="Helical" evidence="1">
    <location>
        <begin position="165"/>
        <end position="186"/>
    </location>
</feature>